<gene>
    <name evidence="1" type="ORF">H9L21_07610</name>
</gene>
<dbReference type="Proteomes" id="UP000515871">
    <property type="component" value="Chromosome"/>
</dbReference>
<name>A0ABX6SZ83_9ACTN</name>
<organism evidence="1 2">
    <name type="scientific">Aeromicrobium senzhongii</name>
    <dbReference type="NCBI Taxonomy" id="2663859"/>
    <lineage>
        <taxon>Bacteria</taxon>
        <taxon>Bacillati</taxon>
        <taxon>Actinomycetota</taxon>
        <taxon>Actinomycetes</taxon>
        <taxon>Propionibacteriales</taxon>
        <taxon>Nocardioidaceae</taxon>
        <taxon>Aeromicrobium</taxon>
    </lineage>
</organism>
<accession>A0ABX6SZ83</accession>
<dbReference type="EMBL" id="CP060587">
    <property type="protein sequence ID" value="QNL95754.1"/>
    <property type="molecule type" value="Genomic_DNA"/>
</dbReference>
<sequence length="95" mass="10088">MSEASDVSAIAAEPVVSHEKLMSLLRTELNANLDYEATLGFDHRKDVVEVAKDIAAFSASVWIASSSLESELARSSWFGSASVSGGSVGRLNIFP</sequence>
<evidence type="ECO:0000313" key="2">
    <source>
        <dbReference type="Proteomes" id="UP000515871"/>
    </source>
</evidence>
<dbReference type="RefSeq" id="WP_154595029.1">
    <property type="nucleotide sequence ID" value="NZ_CP060587.1"/>
</dbReference>
<keyword evidence="2" id="KW-1185">Reference proteome</keyword>
<protein>
    <submittedName>
        <fullName evidence="1">Uncharacterized protein</fullName>
    </submittedName>
</protein>
<evidence type="ECO:0000313" key="1">
    <source>
        <dbReference type="EMBL" id="QNL95754.1"/>
    </source>
</evidence>
<reference evidence="1 2" key="1">
    <citation type="submission" date="2020-08" db="EMBL/GenBank/DDBJ databases">
        <title>Novel species in genus Aeromicrobium.</title>
        <authorList>
            <person name="Zhang G."/>
        </authorList>
    </citation>
    <scope>NUCLEOTIDE SEQUENCE [LARGE SCALE GENOMIC DNA]</scope>
    <source>
        <strain evidence="2">zg-629</strain>
    </source>
</reference>
<proteinExistence type="predicted"/>